<dbReference type="RefSeq" id="WP_241042994.1">
    <property type="nucleotide sequence ID" value="NZ_BAAAJF010000044.1"/>
</dbReference>
<dbReference type="SUPFAM" id="SSF55136">
    <property type="entry name" value="Probable bacterial effector-binding domain"/>
    <property type="match status" value="1"/>
</dbReference>
<protein>
    <submittedName>
        <fullName evidence="2">GyrI-like domain-containing protein</fullName>
    </submittedName>
</protein>
<accession>A0ABS9TUE4</accession>
<evidence type="ECO:0000313" key="2">
    <source>
        <dbReference type="EMBL" id="MCH6172187.1"/>
    </source>
</evidence>
<dbReference type="Pfam" id="PF06445">
    <property type="entry name" value="GyrI-like"/>
    <property type="match status" value="1"/>
</dbReference>
<sequence>MGKNAIQTPHITERAEQPYVHVTRTVTMDTFSEAVDRIPVVIGWLAERGLVPAGAPFLRYRVIDMERRFVVDAGVPVAAPVTGDEVVQAGVLPAGRYATVTHHGHPDRLIDVTASLLAWADEHGHRWDMTPTADGDHWGGRLETFHTHPAEVAVDDWVTELAFRLAE</sequence>
<keyword evidence="3" id="KW-1185">Reference proteome</keyword>
<evidence type="ECO:0000313" key="3">
    <source>
        <dbReference type="Proteomes" id="UP001299970"/>
    </source>
</evidence>
<dbReference type="EMBL" id="JAKXMK010000059">
    <property type="protein sequence ID" value="MCH6172187.1"/>
    <property type="molecule type" value="Genomic_DNA"/>
</dbReference>
<proteinExistence type="predicted"/>
<organism evidence="2 3">
    <name type="scientific">Pseudonocardia alaniniphila</name>
    <dbReference type="NCBI Taxonomy" id="75291"/>
    <lineage>
        <taxon>Bacteria</taxon>
        <taxon>Bacillati</taxon>
        <taxon>Actinomycetota</taxon>
        <taxon>Actinomycetes</taxon>
        <taxon>Pseudonocardiales</taxon>
        <taxon>Pseudonocardiaceae</taxon>
        <taxon>Pseudonocardia</taxon>
    </lineage>
</organism>
<dbReference type="InterPro" id="IPR011256">
    <property type="entry name" value="Reg_factor_effector_dom_sf"/>
</dbReference>
<dbReference type="InterPro" id="IPR010499">
    <property type="entry name" value="AraC_E-bd"/>
</dbReference>
<dbReference type="Gene3D" id="3.20.80.10">
    <property type="entry name" value="Regulatory factor, effector binding domain"/>
    <property type="match status" value="1"/>
</dbReference>
<name>A0ABS9TUE4_9PSEU</name>
<evidence type="ECO:0000259" key="1">
    <source>
        <dbReference type="SMART" id="SM00871"/>
    </source>
</evidence>
<dbReference type="InterPro" id="IPR029442">
    <property type="entry name" value="GyrI-like"/>
</dbReference>
<gene>
    <name evidence="2" type="ORF">MMF94_41460</name>
</gene>
<dbReference type="Proteomes" id="UP001299970">
    <property type="component" value="Unassembled WGS sequence"/>
</dbReference>
<reference evidence="2 3" key="1">
    <citation type="submission" date="2022-03" db="EMBL/GenBank/DDBJ databases">
        <title>Pseudonocardia alaer sp. nov., a novel actinomycete isolated from reed forest soil.</title>
        <authorList>
            <person name="Wang L."/>
        </authorList>
    </citation>
    <scope>NUCLEOTIDE SEQUENCE [LARGE SCALE GENOMIC DNA]</scope>
    <source>
        <strain evidence="2 3">Y-16303</strain>
    </source>
</reference>
<dbReference type="SMART" id="SM00871">
    <property type="entry name" value="AraC_E_bind"/>
    <property type="match status" value="1"/>
</dbReference>
<feature type="domain" description="AraC effector-binding" evidence="1">
    <location>
        <begin position="7"/>
        <end position="166"/>
    </location>
</feature>
<comment type="caution">
    <text evidence="2">The sequence shown here is derived from an EMBL/GenBank/DDBJ whole genome shotgun (WGS) entry which is preliminary data.</text>
</comment>